<evidence type="ECO:0000256" key="1">
    <source>
        <dbReference type="SAM" id="MobiDB-lite"/>
    </source>
</evidence>
<evidence type="ECO:0000313" key="3">
    <source>
        <dbReference type="EMBL" id="RSL86664.1"/>
    </source>
</evidence>
<sequence>MAKRQLPEGLYAENQWDDTGPPRRKHNSRDIVRSGVSFNNLPLEIRNMIWEWVFYPGLESRIYIPGALLKGVEPYPDYQHGIPQSLRVCKEARDVAYRKREWVDIWQDEGQKPIRALVDPERDALYYDNNWDIARGFEEIRHVFETIIITPRRGILSVILLRGWCATFKLSSNLKKIQVVCQAYDWGIPRRSVGTNNSFLVFDLDEKDRHEAVISVAKPSPRFENIRPPPALE</sequence>
<protein>
    <recommendedName>
        <fullName evidence="2">2EXR domain-containing protein</fullName>
    </recommendedName>
</protein>
<accession>A0A428SA66</accession>
<organism evidence="3 4">
    <name type="scientific">Fusarium oligoseptatum</name>
    <dbReference type="NCBI Taxonomy" id="2604345"/>
    <lineage>
        <taxon>Eukaryota</taxon>
        <taxon>Fungi</taxon>
        <taxon>Dikarya</taxon>
        <taxon>Ascomycota</taxon>
        <taxon>Pezizomycotina</taxon>
        <taxon>Sordariomycetes</taxon>
        <taxon>Hypocreomycetidae</taxon>
        <taxon>Hypocreales</taxon>
        <taxon>Nectriaceae</taxon>
        <taxon>Fusarium</taxon>
        <taxon>Fusarium solani species complex</taxon>
    </lineage>
</organism>
<dbReference type="Pfam" id="PF20150">
    <property type="entry name" value="2EXR"/>
    <property type="match status" value="1"/>
</dbReference>
<feature type="domain" description="2EXR" evidence="2">
    <location>
        <begin position="38"/>
        <end position="125"/>
    </location>
</feature>
<dbReference type="AlphaFoldDB" id="A0A428SA66"/>
<dbReference type="EMBL" id="NKCK01000293">
    <property type="protein sequence ID" value="RSL86664.1"/>
    <property type="molecule type" value="Genomic_DNA"/>
</dbReference>
<dbReference type="InterPro" id="IPR045518">
    <property type="entry name" value="2EXR"/>
</dbReference>
<evidence type="ECO:0000259" key="2">
    <source>
        <dbReference type="Pfam" id="PF20150"/>
    </source>
</evidence>
<keyword evidence="4" id="KW-1185">Reference proteome</keyword>
<name>A0A428SA66_9HYPO</name>
<proteinExistence type="predicted"/>
<evidence type="ECO:0000313" key="4">
    <source>
        <dbReference type="Proteomes" id="UP000287144"/>
    </source>
</evidence>
<feature type="region of interest" description="Disordered" evidence="1">
    <location>
        <begin position="1"/>
        <end position="28"/>
    </location>
</feature>
<comment type="caution">
    <text evidence="3">The sequence shown here is derived from an EMBL/GenBank/DDBJ whole genome shotgun (WGS) entry which is preliminary data.</text>
</comment>
<gene>
    <name evidence="3" type="ORF">CEP52_015748</name>
</gene>
<reference evidence="3 4" key="1">
    <citation type="submission" date="2017-06" db="EMBL/GenBank/DDBJ databases">
        <title>Comparative genomic analysis of Ambrosia Fusariam Clade fungi.</title>
        <authorList>
            <person name="Stajich J.E."/>
            <person name="Carrillo J."/>
            <person name="Kijimoto T."/>
            <person name="Eskalen A."/>
            <person name="O'Donnell K."/>
            <person name="Kasson M."/>
        </authorList>
    </citation>
    <scope>NUCLEOTIDE SEQUENCE [LARGE SCALE GENOMIC DNA]</scope>
    <source>
        <strain evidence="3 4">NRRL62579</strain>
    </source>
</reference>
<dbReference type="Proteomes" id="UP000287144">
    <property type="component" value="Unassembled WGS sequence"/>
</dbReference>